<dbReference type="GeneID" id="7846079"/>
<dbReference type="InParanoid" id="Q22RU1"/>
<dbReference type="RefSeq" id="XP_001008276.1">
    <property type="nucleotide sequence ID" value="XM_001008276.1"/>
</dbReference>
<dbReference type="Gene3D" id="3.40.50.620">
    <property type="entry name" value="HUPs"/>
    <property type="match status" value="1"/>
</dbReference>
<dbReference type="InterPro" id="IPR004821">
    <property type="entry name" value="Cyt_trans-like"/>
</dbReference>
<dbReference type="HOGENOM" id="CLU_1258372_0_0_1"/>
<gene>
    <name evidence="2" type="ORF">TTHERM_00012960</name>
</gene>
<evidence type="ECO:0000313" key="3">
    <source>
        <dbReference type="Proteomes" id="UP000009168"/>
    </source>
</evidence>
<reference evidence="3" key="1">
    <citation type="journal article" date="2006" name="PLoS Biol.">
        <title>Macronuclear genome sequence of the ciliate Tetrahymena thermophila, a model eukaryote.</title>
        <authorList>
            <person name="Eisen J.A."/>
            <person name="Coyne R.S."/>
            <person name="Wu M."/>
            <person name="Wu D."/>
            <person name="Thiagarajan M."/>
            <person name="Wortman J.R."/>
            <person name="Badger J.H."/>
            <person name="Ren Q."/>
            <person name="Amedeo P."/>
            <person name="Jones K.M."/>
            <person name="Tallon L.J."/>
            <person name="Delcher A.L."/>
            <person name="Salzberg S.L."/>
            <person name="Silva J.C."/>
            <person name="Haas B.J."/>
            <person name="Majoros W.H."/>
            <person name="Farzad M."/>
            <person name="Carlton J.M."/>
            <person name="Smith R.K. Jr."/>
            <person name="Garg J."/>
            <person name="Pearlman R.E."/>
            <person name="Karrer K.M."/>
            <person name="Sun L."/>
            <person name="Manning G."/>
            <person name="Elde N.C."/>
            <person name="Turkewitz A.P."/>
            <person name="Asai D.J."/>
            <person name="Wilkes D.E."/>
            <person name="Wang Y."/>
            <person name="Cai H."/>
            <person name="Collins K."/>
            <person name="Stewart B.A."/>
            <person name="Lee S.R."/>
            <person name="Wilamowska K."/>
            <person name="Weinberg Z."/>
            <person name="Ruzzo W.L."/>
            <person name="Wloga D."/>
            <person name="Gaertig J."/>
            <person name="Frankel J."/>
            <person name="Tsao C.-C."/>
            <person name="Gorovsky M.A."/>
            <person name="Keeling P.J."/>
            <person name="Waller R.F."/>
            <person name="Patron N.J."/>
            <person name="Cherry J.M."/>
            <person name="Stover N.A."/>
            <person name="Krieger C.J."/>
            <person name="del Toro C."/>
            <person name="Ryder H.F."/>
            <person name="Williamson S.C."/>
            <person name="Barbeau R.A."/>
            <person name="Hamilton E.P."/>
            <person name="Orias E."/>
        </authorList>
    </citation>
    <scope>NUCLEOTIDE SEQUENCE [LARGE SCALE GENOMIC DNA]</scope>
    <source>
        <strain evidence="3">SB210</strain>
    </source>
</reference>
<dbReference type="EMBL" id="GG662845">
    <property type="protein sequence ID" value="EAR88031.1"/>
    <property type="molecule type" value="Genomic_DNA"/>
</dbReference>
<proteinExistence type="predicted"/>
<evidence type="ECO:0000259" key="1">
    <source>
        <dbReference type="Pfam" id="PF01467"/>
    </source>
</evidence>
<keyword evidence="2" id="KW-0808">Transferase</keyword>
<evidence type="ECO:0000313" key="2">
    <source>
        <dbReference type="EMBL" id="EAR88031.1"/>
    </source>
</evidence>
<protein>
    <submittedName>
        <fullName evidence="2">Cytidylyltransferase</fullName>
    </submittedName>
</protein>
<keyword evidence="2" id="KW-0548">Nucleotidyltransferase</keyword>
<keyword evidence="3" id="KW-1185">Reference proteome</keyword>
<dbReference type="GO" id="GO:0016779">
    <property type="term" value="F:nucleotidyltransferase activity"/>
    <property type="evidence" value="ECO:0007669"/>
    <property type="project" value="UniProtKB-KW"/>
</dbReference>
<dbReference type="KEGG" id="tet:TTHERM_00012960"/>
<dbReference type="AlphaFoldDB" id="Q22RU1"/>
<dbReference type="InterPro" id="IPR014729">
    <property type="entry name" value="Rossmann-like_a/b/a_fold"/>
</dbReference>
<dbReference type="Proteomes" id="UP000009168">
    <property type="component" value="Unassembled WGS sequence"/>
</dbReference>
<dbReference type="SUPFAM" id="SSF52374">
    <property type="entry name" value="Nucleotidylyl transferase"/>
    <property type="match status" value="1"/>
</dbReference>
<dbReference type="Pfam" id="PF01467">
    <property type="entry name" value="CTP_transf_like"/>
    <property type="match status" value="1"/>
</dbReference>
<name>Q22RU1_TETTS</name>
<feature type="domain" description="Cytidyltransferase-like" evidence="1">
    <location>
        <begin position="40"/>
        <end position="212"/>
    </location>
</feature>
<accession>Q22RU1</accession>
<organism evidence="2 3">
    <name type="scientific">Tetrahymena thermophila (strain SB210)</name>
    <dbReference type="NCBI Taxonomy" id="312017"/>
    <lineage>
        <taxon>Eukaryota</taxon>
        <taxon>Sar</taxon>
        <taxon>Alveolata</taxon>
        <taxon>Ciliophora</taxon>
        <taxon>Intramacronucleata</taxon>
        <taxon>Oligohymenophorea</taxon>
        <taxon>Hymenostomatida</taxon>
        <taxon>Tetrahymenina</taxon>
        <taxon>Tetrahymenidae</taxon>
        <taxon>Tetrahymena</taxon>
    </lineage>
</organism>
<sequence>MNMIQQSIENQFKKHFKEKYEKQIQSQINLSNKQSVVILCSGCYCPPHLGHYFMMQEAVIQLQKKYNYNVLLGIYSVANDQYMQSKVKDFQMDFDQRKQELELIIQENQASSKTSQKILVDDFEKNKRFIDYPELCLLYKNCLNQLNVKLIYCVGSDLLKYQIHKQFKQFADLLIIFEREQMKVEQNIANKDDIIVLQNQETTSISSTQIRSIFDKFDNQ</sequence>